<dbReference type="Pfam" id="PF01844">
    <property type="entry name" value="HNH"/>
    <property type="match status" value="1"/>
</dbReference>
<dbReference type="InterPro" id="IPR003615">
    <property type="entry name" value="HNH_nuc"/>
</dbReference>
<dbReference type="Gene3D" id="1.10.30.50">
    <property type="match status" value="1"/>
</dbReference>
<dbReference type="CDD" id="cd00085">
    <property type="entry name" value="HNHc"/>
    <property type="match status" value="1"/>
</dbReference>
<evidence type="ECO:0000256" key="4">
    <source>
        <dbReference type="ARBA" id="ARBA00040194"/>
    </source>
</evidence>
<dbReference type="AlphaFoldDB" id="A0A7X0ZEB8"/>
<evidence type="ECO:0000256" key="1">
    <source>
        <dbReference type="ARBA" id="ARBA00022722"/>
    </source>
</evidence>
<name>A0A7X0ZEB8_9LIST</name>
<organism evidence="6 7">
    <name type="scientific">Listeria cossartiae subsp. cayugensis</name>
    <dbReference type="NCBI Taxonomy" id="2713505"/>
    <lineage>
        <taxon>Bacteria</taxon>
        <taxon>Bacillati</taxon>
        <taxon>Bacillota</taxon>
        <taxon>Bacilli</taxon>
        <taxon>Bacillales</taxon>
        <taxon>Listeriaceae</taxon>
        <taxon>Listeria</taxon>
        <taxon>Listeria cossartiae</taxon>
    </lineage>
</organism>
<dbReference type="InterPro" id="IPR002711">
    <property type="entry name" value="HNH"/>
</dbReference>
<dbReference type="GO" id="GO:0004519">
    <property type="term" value="F:endonuclease activity"/>
    <property type="evidence" value="ECO:0007669"/>
    <property type="project" value="UniProtKB-KW"/>
</dbReference>
<dbReference type="PANTHER" id="PTHR41286">
    <property type="entry name" value="HNH NUCLEASE YAJD-RELATED"/>
    <property type="match status" value="1"/>
</dbReference>
<evidence type="ECO:0000256" key="2">
    <source>
        <dbReference type="ARBA" id="ARBA00022801"/>
    </source>
</evidence>
<dbReference type="GO" id="GO:0003676">
    <property type="term" value="F:nucleic acid binding"/>
    <property type="evidence" value="ECO:0007669"/>
    <property type="project" value="InterPro"/>
</dbReference>
<keyword evidence="6" id="KW-0255">Endonuclease</keyword>
<dbReference type="RefSeq" id="WP_185605172.1">
    <property type="nucleotide sequence ID" value="NZ_JAARZC010000005.1"/>
</dbReference>
<dbReference type="PANTHER" id="PTHR41286:SF1">
    <property type="entry name" value="HNH NUCLEASE YAJD-RELATED"/>
    <property type="match status" value="1"/>
</dbReference>
<keyword evidence="1" id="KW-0540">Nuclease</keyword>
<dbReference type="GO" id="GO:0008270">
    <property type="term" value="F:zinc ion binding"/>
    <property type="evidence" value="ECO:0007669"/>
    <property type="project" value="InterPro"/>
</dbReference>
<dbReference type="GO" id="GO:0016787">
    <property type="term" value="F:hydrolase activity"/>
    <property type="evidence" value="ECO:0007669"/>
    <property type="project" value="UniProtKB-KW"/>
</dbReference>
<evidence type="ECO:0000256" key="3">
    <source>
        <dbReference type="ARBA" id="ARBA00038412"/>
    </source>
</evidence>
<protein>
    <recommendedName>
        <fullName evidence="4">Putative HNH nuclease YajD</fullName>
    </recommendedName>
</protein>
<gene>
    <name evidence="6" type="ORF">HCB49_12885</name>
</gene>
<comment type="similarity">
    <text evidence="3">Belongs to the HNH nuclease family.</text>
</comment>
<dbReference type="SMART" id="SM00507">
    <property type="entry name" value="HNHc"/>
    <property type="match status" value="1"/>
</dbReference>
<dbReference type="GO" id="GO:0005829">
    <property type="term" value="C:cytosol"/>
    <property type="evidence" value="ECO:0007669"/>
    <property type="project" value="TreeGrafter"/>
</dbReference>
<accession>A0A7X0ZEB8</accession>
<feature type="domain" description="HNH nuclease" evidence="5">
    <location>
        <begin position="46"/>
        <end position="101"/>
    </location>
</feature>
<sequence length="133" mass="15479">MKYCSYPACHNKIPSGLYCDDHKRRPKRKKYYSKNKSFYNTDAWEDLRSAVYSRDGGLCQHCGKFVFGRDAQVHHVIPIWKNPELKLDINNVILVCATCHPKLETKPPRTKKNYFDSWGIGSGEARGELREKK</sequence>
<dbReference type="Proteomes" id="UP000559864">
    <property type="component" value="Unassembled WGS sequence"/>
</dbReference>
<reference evidence="6 7" key="1">
    <citation type="submission" date="2020-03" db="EMBL/GenBank/DDBJ databases">
        <title>Soil Listeria distribution.</title>
        <authorList>
            <person name="Liao J."/>
            <person name="Wiedmann M."/>
        </authorList>
    </citation>
    <scope>NUCLEOTIDE SEQUENCE [LARGE SCALE GENOMIC DNA]</scope>
    <source>
        <strain evidence="6 7">FSL L7-0123</strain>
    </source>
</reference>
<keyword evidence="2" id="KW-0378">Hydrolase</keyword>
<evidence type="ECO:0000313" key="6">
    <source>
        <dbReference type="EMBL" id="MBC2250886.1"/>
    </source>
</evidence>
<dbReference type="EMBL" id="JAARZC010000005">
    <property type="protein sequence ID" value="MBC2250886.1"/>
    <property type="molecule type" value="Genomic_DNA"/>
</dbReference>
<evidence type="ECO:0000259" key="5">
    <source>
        <dbReference type="SMART" id="SM00507"/>
    </source>
</evidence>
<proteinExistence type="inferred from homology"/>
<comment type="caution">
    <text evidence="6">The sequence shown here is derived from an EMBL/GenBank/DDBJ whole genome shotgun (WGS) entry which is preliminary data.</text>
</comment>
<evidence type="ECO:0000313" key="7">
    <source>
        <dbReference type="Proteomes" id="UP000559864"/>
    </source>
</evidence>